<organism evidence="1">
    <name type="scientific">Psilocybe cubensis</name>
    <name type="common">Psychedelic mushroom</name>
    <name type="synonym">Stropharia cubensis</name>
    <dbReference type="NCBI Taxonomy" id="181762"/>
    <lineage>
        <taxon>Eukaryota</taxon>
        <taxon>Fungi</taxon>
        <taxon>Dikarya</taxon>
        <taxon>Basidiomycota</taxon>
        <taxon>Agaricomycotina</taxon>
        <taxon>Agaricomycetes</taxon>
        <taxon>Agaricomycetidae</taxon>
        <taxon>Agaricales</taxon>
        <taxon>Agaricineae</taxon>
        <taxon>Strophariaceae</taxon>
        <taxon>Psilocybe</taxon>
    </lineage>
</organism>
<sequence>MSSGNNGGLPPTDIPDSYTHRITVEQLQGASNEGGGAPPRDPQLCVLSKTCPYKMYTNALYTFAATTAEFLSRREHAILQHLIEHHAISTIKGRPPMIQCTACAIFTPKGAGGMILVENIARHINLVHQPSPYTIGYCILLEKKCKCKMYGSKLYVAPVTAQEFYVKRGEYIATHLQTMHGIPREGEPQTFHCKMCLRDGKNFVVREDTFADHVNEYHQPPVFDILKPLK</sequence>
<comment type="caution">
    <text evidence="1">The sequence shown here is derived from an EMBL/GenBank/DDBJ whole genome shotgun (WGS) entry which is preliminary data.</text>
</comment>
<proteinExistence type="predicted"/>
<reference evidence="1" key="1">
    <citation type="submission" date="2021-02" db="EMBL/GenBank/DDBJ databases">
        <title>Psilocybe cubensis genome.</title>
        <authorList>
            <person name="Mckernan K.J."/>
            <person name="Crawford S."/>
            <person name="Trippe A."/>
            <person name="Kane L.T."/>
            <person name="Mclaughlin S."/>
        </authorList>
    </citation>
    <scope>NUCLEOTIDE SEQUENCE [LARGE SCALE GENOMIC DNA]</scope>
    <source>
        <strain evidence="1">MGC-MH-2018</strain>
    </source>
</reference>
<protein>
    <submittedName>
        <fullName evidence="1">Uncharacterized protein</fullName>
    </submittedName>
</protein>
<dbReference type="EMBL" id="JAFIQS010000010">
    <property type="protein sequence ID" value="KAG5164981.1"/>
    <property type="molecule type" value="Genomic_DNA"/>
</dbReference>
<dbReference type="AlphaFoldDB" id="A0A8H7XPE2"/>
<gene>
    <name evidence="1" type="ORF">JR316_009675</name>
</gene>
<evidence type="ECO:0000313" key="1">
    <source>
        <dbReference type="EMBL" id="KAG5164981.1"/>
    </source>
</evidence>
<name>A0A8H7XPE2_PSICU</name>
<accession>A0A8H7XPE2</accession>